<dbReference type="RefSeq" id="WP_219235948.1">
    <property type="nucleotide sequence ID" value="NZ_CP049362.1"/>
</dbReference>
<name>A0ABX8SSW9_9BURK</name>
<organism evidence="2 3">
    <name type="scientific">Alcaligenes ammonioxydans</name>
    <dbReference type="NCBI Taxonomy" id="2582914"/>
    <lineage>
        <taxon>Bacteria</taxon>
        <taxon>Pseudomonadati</taxon>
        <taxon>Pseudomonadota</taxon>
        <taxon>Betaproteobacteria</taxon>
        <taxon>Burkholderiales</taxon>
        <taxon>Alcaligenaceae</taxon>
        <taxon>Alcaligenes</taxon>
    </lineage>
</organism>
<evidence type="ECO:0000256" key="1">
    <source>
        <dbReference type="SAM" id="SignalP"/>
    </source>
</evidence>
<evidence type="ECO:0000313" key="2">
    <source>
        <dbReference type="EMBL" id="QXX78794.1"/>
    </source>
</evidence>
<dbReference type="Proteomes" id="UP000826050">
    <property type="component" value="Chromosome"/>
</dbReference>
<dbReference type="Pfam" id="PF06674">
    <property type="entry name" value="DUF1176"/>
    <property type="match status" value="1"/>
</dbReference>
<dbReference type="EMBL" id="CP049362">
    <property type="protein sequence ID" value="QXX78794.1"/>
    <property type="molecule type" value="Genomic_DNA"/>
</dbReference>
<accession>A0ABX8SSW9</accession>
<gene>
    <name evidence="2" type="ORF">FE795_07050</name>
</gene>
<evidence type="ECO:0000313" key="3">
    <source>
        <dbReference type="Proteomes" id="UP000826050"/>
    </source>
</evidence>
<feature type="signal peptide" evidence="1">
    <location>
        <begin position="1"/>
        <end position="30"/>
    </location>
</feature>
<dbReference type="InterPro" id="IPR009560">
    <property type="entry name" value="DUF1176"/>
</dbReference>
<keyword evidence="1" id="KW-0732">Signal</keyword>
<reference evidence="2 3" key="1">
    <citation type="submission" date="2020-02" db="EMBL/GenBank/DDBJ databases">
        <title>Partial ammonium oxidation to N2 by heterotrophic bacteria.</title>
        <authorList>
            <person name="Wu M."/>
        </authorList>
    </citation>
    <scope>NUCLEOTIDE SEQUENCE [LARGE SCALE GENOMIC DNA]</scope>
    <source>
        <strain evidence="2 3">HO-1</strain>
    </source>
</reference>
<keyword evidence="3" id="KW-1185">Reference proteome</keyword>
<proteinExistence type="predicted"/>
<protein>
    <submittedName>
        <fullName evidence="2">DUF1176 domain-containing protein</fullName>
    </submittedName>
</protein>
<feature type="chain" id="PRO_5045934418" evidence="1">
    <location>
        <begin position="31"/>
        <end position="352"/>
    </location>
</feature>
<sequence length="352" mass="37957">MSRAKQDGNVLFSVRMLAVSLVLAMSSAAAKDVSVTFSHKDWDLSCDNTLTCRAAGYAPESEEPGSTVLLTRKAGRGEPVVNKVMLAHYDDAQQQTGAAPELFIAGRTAGRLSSAGDESWQMSEDQFTRFLAALKKDDALSFRRDDRTYLFSGAGSSAVLLKMDDVQGRVNTPGAILRQGKASESTVKLPLDAPRITRAPVIDKNLRPMNQQEDALIRPVLLQALAADAEQSCSDDRLSEPWEIARLDPQFSLVAAPCWLAAYNAGDAYFLVSNTMQSAPVLVSDSATGYDNGLISSAMKGRGLGDCWSYETSVWDGSRFVESERGDTGRCALIRAGGAWDIPVYVSEVVGP</sequence>